<dbReference type="SMART" id="SM00267">
    <property type="entry name" value="GGDEF"/>
    <property type="match status" value="1"/>
</dbReference>
<feature type="domain" description="GGDEF" evidence="1">
    <location>
        <begin position="489"/>
        <end position="617"/>
    </location>
</feature>
<dbReference type="PANTHER" id="PTHR45138:SF9">
    <property type="entry name" value="DIGUANYLATE CYCLASE DGCM-RELATED"/>
    <property type="match status" value="1"/>
</dbReference>
<dbReference type="PROSITE" id="PS50887">
    <property type="entry name" value="GGDEF"/>
    <property type="match status" value="1"/>
</dbReference>
<dbReference type="Gene3D" id="3.30.70.270">
    <property type="match status" value="1"/>
</dbReference>
<dbReference type="InterPro" id="IPR050469">
    <property type="entry name" value="Diguanylate_Cyclase"/>
</dbReference>
<dbReference type="CDD" id="cd01949">
    <property type="entry name" value="GGDEF"/>
    <property type="match status" value="1"/>
</dbReference>
<evidence type="ECO:0000259" key="1">
    <source>
        <dbReference type="PROSITE" id="PS50887"/>
    </source>
</evidence>
<name>A0ABX7E5M7_9BACI</name>
<gene>
    <name evidence="2" type="ORF">I5776_06760</name>
</gene>
<keyword evidence="3" id="KW-1185">Reference proteome</keyword>
<reference evidence="2 3" key="1">
    <citation type="submission" date="2020-11" db="EMBL/GenBank/DDBJ databases">
        <title>Taxonomic evaluation of the Bacillus sporothermodurans group of bacteria based on whole genome sequences.</title>
        <authorList>
            <person name="Fiedler G."/>
            <person name="Herbstmann A.-D."/>
            <person name="Doll E."/>
            <person name="Wenning M."/>
            <person name="Brinks E."/>
            <person name="Kabisch J."/>
            <person name="Breitenwieser F."/>
            <person name="Lappann M."/>
            <person name="Boehnlein C."/>
            <person name="Franz C."/>
        </authorList>
    </citation>
    <scope>NUCLEOTIDE SEQUENCE [LARGE SCALE GENOMIC DNA]</scope>
    <source>
        <strain evidence="2 3">JCM 19841</strain>
    </source>
</reference>
<dbReference type="SUPFAM" id="SSF55073">
    <property type="entry name" value="Nucleotide cyclase"/>
    <property type="match status" value="1"/>
</dbReference>
<dbReference type="Proteomes" id="UP000595691">
    <property type="component" value="Chromosome"/>
</dbReference>
<sequence>MEICAQNFILYYKSRLFDIMEDKLEKRIANWISIVVDCLDVTHAVYYKPQQENNNRNCFEYSFSNQPFDFPKCISAKMLHAIFIEGNYVGRDILKTLPNLSLFNAAFHLKYNGVEKGYLFLRANEDKISELISPNANSFIDESGKVIQIIEKQSDIINEEGRYKELFRVTEKFHSSMDVDVVLNEIIKALKIVFPNFTYNLILSNDLKHDKTLPIKELQFDHIDGTVMDSYVSGEIRIEKRCSENHTILYAPLCGKQGVYGVLEVVTYASFVFQNSEVEFIRLLANTGGSAFENAKLYEQSQTLIGDLQLINDTSHRLNSSTSLDETIQFLKSQIKKSFKTEDIGFVLIKDSEFTILDGSNRIFHSEEGKKCVEFIADNIRVKNEAILYSNIQNQLADETIPFSSLMAVPMIESDSLKGFCIVSHSIPYFFTFDMFKLFQSLIHHSTLAITNSMLREELERMVITDHLTQLFAKGFLNDEIKQSMEKDEEGTFILLDIDNFKKVNDTFGHQTGDEILVQVANIIQQNIRTSDIGARWGGEELAIYLPGASLKTGSQVAHRLVEAVYKNTNPKITVSCGVSYWNKKREDRVESLFNRADIGLYHAKERGKNRVVIKEENRIII</sequence>
<organism evidence="2 3">
    <name type="scientific">Heyndrickxia vini</name>
    <dbReference type="NCBI Taxonomy" id="1476025"/>
    <lineage>
        <taxon>Bacteria</taxon>
        <taxon>Bacillati</taxon>
        <taxon>Bacillota</taxon>
        <taxon>Bacilli</taxon>
        <taxon>Bacillales</taxon>
        <taxon>Bacillaceae</taxon>
        <taxon>Heyndrickxia</taxon>
    </lineage>
</organism>
<dbReference type="NCBIfam" id="TIGR00254">
    <property type="entry name" value="GGDEF"/>
    <property type="match status" value="1"/>
</dbReference>
<dbReference type="InterPro" id="IPR043128">
    <property type="entry name" value="Rev_trsase/Diguanyl_cyclase"/>
</dbReference>
<dbReference type="InterPro" id="IPR029016">
    <property type="entry name" value="GAF-like_dom_sf"/>
</dbReference>
<evidence type="ECO:0000313" key="3">
    <source>
        <dbReference type="Proteomes" id="UP000595691"/>
    </source>
</evidence>
<evidence type="ECO:0000313" key="2">
    <source>
        <dbReference type="EMBL" id="QQZ10594.1"/>
    </source>
</evidence>
<dbReference type="InterPro" id="IPR029787">
    <property type="entry name" value="Nucleotide_cyclase"/>
</dbReference>
<dbReference type="RefSeq" id="WP_202779649.1">
    <property type="nucleotide sequence ID" value="NZ_CP065425.1"/>
</dbReference>
<dbReference type="InterPro" id="IPR000160">
    <property type="entry name" value="GGDEF_dom"/>
</dbReference>
<dbReference type="PANTHER" id="PTHR45138">
    <property type="entry name" value="REGULATORY COMPONENTS OF SENSORY TRANSDUCTION SYSTEM"/>
    <property type="match status" value="1"/>
</dbReference>
<protein>
    <submittedName>
        <fullName evidence="2">GGDEF domain-containing protein</fullName>
    </submittedName>
</protein>
<dbReference type="Gene3D" id="3.30.450.40">
    <property type="match status" value="2"/>
</dbReference>
<dbReference type="Pfam" id="PF00990">
    <property type="entry name" value="GGDEF"/>
    <property type="match status" value="1"/>
</dbReference>
<proteinExistence type="predicted"/>
<accession>A0ABX7E5M7</accession>
<dbReference type="EMBL" id="CP065425">
    <property type="protein sequence ID" value="QQZ10594.1"/>
    <property type="molecule type" value="Genomic_DNA"/>
</dbReference>
<dbReference type="SUPFAM" id="SSF55781">
    <property type="entry name" value="GAF domain-like"/>
    <property type="match status" value="2"/>
</dbReference>